<accession>A0A699X8Q1</accession>
<organism evidence="1">
    <name type="scientific">Tanacetum cinerariifolium</name>
    <name type="common">Dalmatian daisy</name>
    <name type="synonym">Chrysanthemum cinerariifolium</name>
    <dbReference type="NCBI Taxonomy" id="118510"/>
    <lineage>
        <taxon>Eukaryota</taxon>
        <taxon>Viridiplantae</taxon>
        <taxon>Streptophyta</taxon>
        <taxon>Embryophyta</taxon>
        <taxon>Tracheophyta</taxon>
        <taxon>Spermatophyta</taxon>
        <taxon>Magnoliopsida</taxon>
        <taxon>eudicotyledons</taxon>
        <taxon>Gunneridae</taxon>
        <taxon>Pentapetalae</taxon>
        <taxon>asterids</taxon>
        <taxon>campanulids</taxon>
        <taxon>Asterales</taxon>
        <taxon>Asteraceae</taxon>
        <taxon>Asteroideae</taxon>
        <taxon>Anthemideae</taxon>
        <taxon>Anthemidinae</taxon>
        <taxon>Tanacetum</taxon>
    </lineage>
</organism>
<dbReference type="EMBL" id="BKCJ011804540">
    <property type="protein sequence ID" value="GFD54318.1"/>
    <property type="molecule type" value="Genomic_DNA"/>
</dbReference>
<proteinExistence type="predicted"/>
<name>A0A699X8Q1_TANCI</name>
<feature type="non-terminal residue" evidence="1">
    <location>
        <position position="1"/>
    </location>
</feature>
<feature type="non-terminal residue" evidence="1">
    <location>
        <position position="98"/>
    </location>
</feature>
<comment type="caution">
    <text evidence="1">The sequence shown here is derived from an EMBL/GenBank/DDBJ whole genome shotgun (WGS) entry which is preliminary data.</text>
</comment>
<evidence type="ECO:0000313" key="1">
    <source>
        <dbReference type="EMBL" id="GFD54318.1"/>
    </source>
</evidence>
<reference evidence="1" key="1">
    <citation type="journal article" date="2019" name="Sci. Rep.">
        <title>Draft genome of Tanacetum cinerariifolium, the natural source of mosquito coil.</title>
        <authorList>
            <person name="Yamashiro T."/>
            <person name="Shiraishi A."/>
            <person name="Satake H."/>
            <person name="Nakayama K."/>
        </authorList>
    </citation>
    <scope>NUCLEOTIDE SEQUENCE</scope>
</reference>
<dbReference type="AlphaFoldDB" id="A0A699X8Q1"/>
<protein>
    <submittedName>
        <fullName evidence="1">Uncharacterized protein</fullName>
    </submittedName>
</protein>
<gene>
    <name evidence="1" type="ORF">Tci_926287</name>
</gene>
<sequence length="98" mass="11522">DKGKPMMSVVDDMYCEKGKFIPVDDDKYCEKGKCMMRVNDDMYCEEVIFLVGMMEETCKILHKKLAEFEQGKSMMLMDDDMYWKKVILSGEIKEHGQK</sequence>